<reference evidence="1" key="1">
    <citation type="journal article" date="2021" name="Front. Microbiol.">
        <title>Comprehensive Comparative Genomics and Phenotyping of Methylobacterium Species.</title>
        <authorList>
            <person name="Alessa O."/>
            <person name="Ogura Y."/>
            <person name="Fujitani Y."/>
            <person name="Takami H."/>
            <person name="Hayashi T."/>
            <person name="Sahin N."/>
            <person name="Tani A."/>
        </authorList>
    </citation>
    <scope>NUCLEOTIDE SEQUENCE</scope>
    <source>
        <strain evidence="1">DSM 19015</strain>
    </source>
</reference>
<comment type="caution">
    <text evidence="1">The sequence shown here is derived from an EMBL/GenBank/DDBJ whole genome shotgun (WGS) entry which is preliminary data.</text>
</comment>
<gene>
    <name evidence="1" type="ORF">OCOJLMKI_5190</name>
</gene>
<accession>A0ABQ4S4V9</accession>
<reference evidence="1" key="2">
    <citation type="submission" date="2021-08" db="EMBL/GenBank/DDBJ databases">
        <authorList>
            <person name="Tani A."/>
            <person name="Ola A."/>
            <person name="Ogura Y."/>
            <person name="Katsura K."/>
            <person name="Hayashi T."/>
        </authorList>
    </citation>
    <scope>NUCLEOTIDE SEQUENCE</scope>
    <source>
        <strain evidence="1">DSM 19015</strain>
    </source>
</reference>
<organism evidence="1 2">
    <name type="scientific">Methylobacterium iners</name>
    <dbReference type="NCBI Taxonomy" id="418707"/>
    <lineage>
        <taxon>Bacteria</taxon>
        <taxon>Pseudomonadati</taxon>
        <taxon>Pseudomonadota</taxon>
        <taxon>Alphaproteobacteria</taxon>
        <taxon>Hyphomicrobiales</taxon>
        <taxon>Methylobacteriaceae</taxon>
        <taxon>Methylobacterium</taxon>
    </lineage>
</organism>
<dbReference type="Proteomes" id="UP001055125">
    <property type="component" value="Unassembled WGS sequence"/>
</dbReference>
<proteinExistence type="predicted"/>
<evidence type="ECO:0000313" key="1">
    <source>
        <dbReference type="EMBL" id="GJD97951.1"/>
    </source>
</evidence>
<protein>
    <submittedName>
        <fullName evidence="1">Uncharacterized protein</fullName>
    </submittedName>
</protein>
<dbReference type="EMBL" id="BPQP01000130">
    <property type="protein sequence ID" value="GJD97951.1"/>
    <property type="molecule type" value="Genomic_DNA"/>
</dbReference>
<name>A0ABQ4S4V9_9HYPH</name>
<keyword evidence="2" id="KW-1185">Reference proteome</keyword>
<sequence length="40" mass="4064">MVFGALLDALDHAEGALCLAPNDYQWSSTAAAFAHAGSGN</sequence>
<evidence type="ECO:0000313" key="2">
    <source>
        <dbReference type="Proteomes" id="UP001055125"/>
    </source>
</evidence>